<name>A0ABZ2TKS2_9RHOB</name>
<dbReference type="Gene3D" id="1.10.1200.10">
    <property type="entry name" value="ACP-like"/>
    <property type="match status" value="1"/>
</dbReference>
<evidence type="ECO:0000259" key="1">
    <source>
        <dbReference type="PROSITE" id="PS50075"/>
    </source>
</evidence>
<keyword evidence="3" id="KW-1185">Reference proteome</keyword>
<dbReference type="InterPro" id="IPR000873">
    <property type="entry name" value="AMP-dep_synth/lig_dom"/>
</dbReference>
<dbReference type="InterPro" id="IPR025110">
    <property type="entry name" value="AMP-bd_C"/>
</dbReference>
<dbReference type="Gene3D" id="3.30.300.30">
    <property type="match status" value="1"/>
</dbReference>
<dbReference type="SUPFAM" id="SSF56801">
    <property type="entry name" value="Acetyl-CoA synthetase-like"/>
    <property type="match status" value="1"/>
</dbReference>
<evidence type="ECO:0000313" key="3">
    <source>
        <dbReference type="Proteomes" id="UP001281305"/>
    </source>
</evidence>
<accession>A0ABZ2TKS2</accession>
<dbReference type="EMBL" id="CP146606">
    <property type="protein sequence ID" value="WYK18728.1"/>
    <property type="molecule type" value="Genomic_DNA"/>
</dbReference>
<feature type="domain" description="Carrier" evidence="1">
    <location>
        <begin position="484"/>
        <end position="559"/>
    </location>
</feature>
<dbReference type="InterPro" id="IPR045851">
    <property type="entry name" value="AMP-bd_C_sf"/>
</dbReference>
<dbReference type="SUPFAM" id="SSF47336">
    <property type="entry name" value="ACP-like"/>
    <property type="match status" value="1"/>
</dbReference>
<evidence type="ECO:0000313" key="2">
    <source>
        <dbReference type="EMBL" id="WYK18728.1"/>
    </source>
</evidence>
<dbReference type="Proteomes" id="UP001281305">
    <property type="component" value="Chromosome"/>
</dbReference>
<dbReference type="PROSITE" id="PS50075">
    <property type="entry name" value="CARRIER"/>
    <property type="match status" value="1"/>
</dbReference>
<dbReference type="InterPro" id="IPR042099">
    <property type="entry name" value="ANL_N_sf"/>
</dbReference>
<dbReference type="RefSeq" id="WP_317055411.1">
    <property type="nucleotide sequence ID" value="NZ_CP146606.1"/>
</dbReference>
<organism evidence="2 3">
    <name type="scientific">Roseovarius rhodophyticola</name>
    <dbReference type="NCBI Taxonomy" id="3080827"/>
    <lineage>
        <taxon>Bacteria</taxon>
        <taxon>Pseudomonadati</taxon>
        <taxon>Pseudomonadota</taxon>
        <taxon>Alphaproteobacteria</taxon>
        <taxon>Rhodobacterales</taxon>
        <taxon>Roseobacteraceae</taxon>
        <taxon>Roseovarius</taxon>
    </lineage>
</organism>
<reference evidence="2 3" key="1">
    <citation type="submission" date="2024-02" db="EMBL/GenBank/DDBJ databases">
        <title>Roseovarius strain W115 nov., isolated from a marine algae.</title>
        <authorList>
            <person name="Lee M.W."/>
            <person name="Lee J.K."/>
            <person name="Kim J.M."/>
            <person name="Choi D.G."/>
            <person name="Baek J.H."/>
            <person name="Bayburt H."/>
            <person name="Jung J.J."/>
            <person name="Han D.M."/>
            <person name="Jeon C.O."/>
        </authorList>
    </citation>
    <scope>NUCLEOTIDE SEQUENCE [LARGE SCALE GENOMIC DNA]</scope>
    <source>
        <strain evidence="2 3">W115</strain>
    </source>
</reference>
<dbReference type="Pfam" id="PF13193">
    <property type="entry name" value="AMP-binding_C"/>
    <property type="match status" value="1"/>
</dbReference>
<dbReference type="PANTHER" id="PTHR43201:SF32">
    <property type="entry name" value="2-SUCCINYLBENZOATE--COA LIGASE, CHLOROPLASTIC_PEROXISOMAL"/>
    <property type="match status" value="1"/>
</dbReference>
<dbReference type="Gene3D" id="3.40.50.12780">
    <property type="entry name" value="N-terminal domain of ligase-like"/>
    <property type="match status" value="1"/>
</dbReference>
<dbReference type="InterPro" id="IPR009081">
    <property type="entry name" value="PP-bd_ACP"/>
</dbReference>
<protein>
    <submittedName>
        <fullName evidence="2">AMP-binding protein</fullName>
    </submittedName>
</protein>
<dbReference type="InterPro" id="IPR036736">
    <property type="entry name" value="ACP-like_sf"/>
</dbReference>
<dbReference type="CDD" id="cd04433">
    <property type="entry name" value="AFD_class_I"/>
    <property type="match status" value="1"/>
</dbReference>
<sequence>MLAEKIDQCLQGDRQIAILPDGPLSTTELRKRMSGLEQAISAKSATNAVVAICCKSDRFVIAALSSCLRLGRPALICDPNGTLDETIALLKHSRAAAFVTDGDPNWLADHMPDLLVLDASVTGENTQHPVPTHPSSTALLVATSGTTDRPKIVALSHDNLRAQFSIFQDVYGFDAETRALNLLPLHHVDGIIRGPLLALWFGATLLRPRPFSAQASQVVLDDLAAHDATHMITVPAMLRIMLRAHDPARFSMPHSMQYILCSADYLDADLWHAAEGAFNIPVVNAYGLSEVVCDALIAGPDDATRVVGSIGVARGLTARVLREDGRDCAVGEIGELTIEGGTVMQGYLYDAPATEAVLKEGVFRTGDLVHLDQNGVFVFEGRKKNVVVVGGVTIHPEAVTEVLSALPGVAEAYAFGHRTETGEELLAAVCPLPDASLDLDRVYAECRTRLSPEKQPSRLILLPALPRRASGKVDKAAILDAMPKTKGTSVEQIAANCFGVNVDDISEDSSPFNTAGWDSLAHMNFIEMLEETFDFTVSPEDVAGLFSISDALEIVNQRKG</sequence>
<dbReference type="PANTHER" id="PTHR43201">
    <property type="entry name" value="ACYL-COA SYNTHETASE"/>
    <property type="match status" value="1"/>
</dbReference>
<dbReference type="Pfam" id="PF00550">
    <property type="entry name" value="PP-binding"/>
    <property type="match status" value="1"/>
</dbReference>
<gene>
    <name evidence="2" type="ORF">RZS32_002240</name>
</gene>
<proteinExistence type="predicted"/>
<dbReference type="Pfam" id="PF00501">
    <property type="entry name" value="AMP-binding"/>
    <property type="match status" value="1"/>
</dbReference>